<dbReference type="NCBIfam" id="TIGR01515">
    <property type="entry name" value="branching_enzym"/>
    <property type="match status" value="1"/>
</dbReference>
<sequence length="785" mass="86114">MGAVELRPLGALARGGPHRGAPARTVSRAHRARVPLTARTDCRDEGTGLTKKRSPKKARTPAAPAADDLARLAAGRHDNPHSILGAHPTSVGTVIRALKPWAESVAARIGGVDHPLSHVGGGVFSAEVPISDLIDYRLVVTYPDAVTVIVADGYRFLPTLGELDLHLFNEGRHERLWEILGALPRSYTTPDGAVTGTSFAVWAPGARGVTVLGDFDGWAGNAAPMRLLAASGVWEVFLPGVGPGTIYKYRVHGRDGSVRDHADPMAQQTEQPPATGSVVGASEYRWRDAAWLAQRATGRPTAEPMSVYEVHLGSWRRGLGYAELADQLADYVVANGFTHIELLPVAEHPFGGSWGYQVTSYYAPTARFGAPDEFRALIDRMHTAGIGVIVDWVPAHFPKDEWALARFDGGPLYEHPDPRRGEQLDWGTYVFDFGRNEVRNFLVANALFWIEEFHVDGLRVDAVASMLYLDYSRPAGGWTPNVYGGRENLEAVTFLQEMNATVGKLHPGVVTVAEESTAWPGVTRPTTVGGLGFTFKWNMGWMHDTLGYFRHDPVHRQYHHHEITFSLMYAWSENYLLPISHDEVVHGKGTLWTRLPGDDFSRAAGVRSLLAYMWAHPGKQLLFMGQEFGQVAEWSEERGLDWTDLDGPRGPLHRGIQALTRDLNHTYRAQPALWSQDTTPAGYSWIDANDTENNVLSFLRFGSDGSVVACLFNFAGIPHDNYRVGLPTTGRWREILNTDATGYHGSGRGNLGAVDATEQSWHGCAASATVMLPPNTAIWLAPGER</sequence>
<dbReference type="InterPro" id="IPR006048">
    <property type="entry name" value="A-amylase/branching_C"/>
</dbReference>
<dbReference type="Pfam" id="PF22019">
    <property type="entry name" value="GlgB_N"/>
    <property type="match status" value="1"/>
</dbReference>
<feature type="region of interest" description="Disordered" evidence="10">
    <location>
        <begin position="1"/>
        <end position="65"/>
    </location>
</feature>
<dbReference type="SUPFAM" id="SSF81296">
    <property type="entry name" value="E set domains"/>
    <property type="match status" value="1"/>
</dbReference>
<organism evidence="12 13">
    <name type="scientific">Skermania pinensis</name>
    <dbReference type="NCBI Taxonomy" id="39122"/>
    <lineage>
        <taxon>Bacteria</taxon>
        <taxon>Bacillati</taxon>
        <taxon>Actinomycetota</taxon>
        <taxon>Actinomycetes</taxon>
        <taxon>Mycobacteriales</taxon>
        <taxon>Gordoniaceae</taxon>
        <taxon>Skermania</taxon>
    </lineage>
</organism>
<dbReference type="InterPro" id="IPR004193">
    <property type="entry name" value="Glyco_hydro_13_N"/>
</dbReference>
<dbReference type="InterPro" id="IPR017853">
    <property type="entry name" value="GH"/>
</dbReference>
<dbReference type="CDD" id="cd02855">
    <property type="entry name" value="E_set_GBE_prok_N"/>
    <property type="match status" value="1"/>
</dbReference>
<dbReference type="Pfam" id="PF02922">
    <property type="entry name" value="CBM_48"/>
    <property type="match status" value="1"/>
</dbReference>
<dbReference type="InterPro" id="IPR054169">
    <property type="entry name" value="GlgB_N"/>
</dbReference>
<dbReference type="PIRSF" id="PIRSF000463">
    <property type="entry name" value="GlgB"/>
    <property type="match status" value="1"/>
</dbReference>
<dbReference type="Pfam" id="PF00128">
    <property type="entry name" value="Alpha-amylase"/>
    <property type="match status" value="1"/>
</dbReference>
<dbReference type="SUPFAM" id="SSF51445">
    <property type="entry name" value="(Trans)glycosidases"/>
    <property type="match status" value="1"/>
</dbReference>
<dbReference type="SMART" id="SM00642">
    <property type="entry name" value="Aamy"/>
    <property type="match status" value="1"/>
</dbReference>
<dbReference type="Proteomes" id="UP000887023">
    <property type="component" value="Chromosome"/>
</dbReference>
<comment type="similarity">
    <text evidence="3 9">Belongs to the glycosyl hydrolase 13 family. GlgB subfamily.</text>
</comment>
<gene>
    <name evidence="9 12" type="primary">glgB</name>
    <name evidence="12" type="ORF">KV203_05130</name>
</gene>
<dbReference type="Gene3D" id="2.60.40.1180">
    <property type="entry name" value="Golgi alpha-mannosidase II"/>
    <property type="match status" value="1"/>
</dbReference>
<comment type="catalytic activity">
    <reaction evidence="1 9">
        <text>Transfers a segment of a (1-&gt;4)-alpha-D-glucan chain to a primary hydroxy group in a similar glucan chain.</text>
        <dbReference type="EC" id="2.4.1.18"/>
    </reaction>
</comment>
<protein>
    <recommendedName>
        <fullName evidence="9">1,4-alpha-glucan branching enzyme GlgB</fullName>
        <ecNumber evidence="9">2.4.1.18</ecNumber>
    </recommendedName>
    <alternativeName>
        <fullName evidence="9">1,4-alpha-D-glucan:1,4-alpha-D-glucan 6-glucosyl-transferase</fullName>
    </alternativeName>
    <alternativeName>
        <fullName evidence="9">Alpha-(1-&gt;4)-glucan branching enzyme</fullName>
    </alternativeName>
    <alternativeName>
        <fullName evidence="9">Glycogen branching enzyme</fullName>
        <shortName evidence="9">BE</shortName>
    </alternativeName>
</protein>
<evidence type="ECO:0000256" key="1">
    <source>
        <dbReference type="ARBA" id="ARBA00000826"/>
    </source>
</evidence>
<feature type="domain" description="Glycosyl hydrolase family 13 catalytic" evidence="11">
    <location>
        <begin position="309"/>
        <end position="653"/>
    </location>
</feature>
<dbReference type="InterPro" id="IPR006047">
    <property type="entry name" value="GH13_cat_dom"/>
</dbReference>
<dbReference type="GO" id="GO:0016787">
    <property type="term" value="F:hydrolase activity"/>
    <property type="evidence" value="ECO:0007669"/>
    <property type="project" value="UniProtKB-KW"/>
</dbReference>
<name>A0ABX8SA78_9ACTN</name>
<evidence type="ECO:0000256" key="3">
    <source>
        <dbReference type="ARBA" id="ARBA00009000"/>
    </source>
</evidence>
<keyword evidence="6 9" id="KW-0808">Transferase</keyword>
<dbReference type="NCBIfam" id="NF008967">
    <property type="entry name" value="PRK12313.1"/>
    <property type="match status" value="1"/>
</dbReference>
<dbReference type="Gene3D" id="3.20.20.80">
    <property type="entry name" value="Glycosidases"/>
    <property type="match status" value="1"/>
</dbReference>
<keyword evidence="7 9" id="KW-0320">Glycogen biosynthesis</keyword>
<dbReference type="GO" id="GO:0003844">
    <property type="term" value="F:1,4-alpha-glucan branching enzyme activity"/>
    <property type="evidence" value="ECO:0007669"/>
    <property type="project" value="UniProtKB-EC"/>
</dbReference>
<comment type="pathway">
    <text evidence="2 9">Glycan biosynthesis; glycogen biosynthesis.</text>
</comment>
<evidence type="ECO:0000256" key="10">
    <source>
        <dbReference type="SAM" id="MobiDB-lite"/>
    </source>
</evidence>
<evidence type="ECO:0000313" key="13">
    <source>
        <dbReference type="Proteomes" id="UP000887023"/>
    </source>
</evidence>
<evidence type="ECO:0000256" key="5">
    <source>
        <dbReference type="ARBA" id="ARBA00022676"/>
    </source>
</evidence>
<evidence type="ECO:0000256" key="6">
    <source>
        <dbReference type="ARBA" id="ARBA00022679"/>
    </source>
</evidence>
<dbReference type="InterPro" id="IPR037439">
    <property type="entry name" value="Branching_enzy"/>
</dbReference>
<keyword evidence="4 9" id="KW-0321">Glycogen metabolism</keyword>
<evidence type="ECO:0000256" key="7">
    <source>
        <dbReference type="ARBA" id="ARBA00023056"/>
    </source>
</evidence>
<evidence type="ECO:0000256" key="8">
    <source>
        <dbReference type="ARBA" id="ARBA00023277"/>
    </source>
</evidence>
<dbReference type="InterPro" id="IPR006407">
    <property type="entry name" value="GlgB"/>
</dbReference>
<dbReference type="EMBL" id="CP079105">
    <property type="protein sequence ID" value="QXQ14770.1"/>
    <property type="molecule type" value="Genomic_DNA"/>
</dbReference>
<evidence type="ECO:0000256" key="2">
    <source>
        <dbReference type="ARBA" id="ARBA00004964"/>
    </source>
</evidence>
<reference evidence="12" key="1">
    <citation type="submission" date="2021-07" db="EMBL/GenBank/DDBJ databases">
        <title>Candidatus Kaistella beijingensis sp. nov. isolated from a municipal wastewater treatment plant is involved in sludge foaming.</title>
        <authorList>
            <person name="Song Y."/>
            <person name="Liu S.-J."/>
        </authorList>
    </citation>
    <scope>NUCLEOTIDE SEQUENCE</scope>
    <source>
        <strain evidence="12">DSM 43998</strain>
    </source>
</reference>
<keyword evidence="12" id="KW-0378">Hydrolase</keyword>
<proteinExistence type="inferred from homology"/>
<dbReference type="InterPro" id="IPR013780">
    <property type="entry name" value="Glyco_hydro_b"/>
</dbReference>
<comment type="subunit">
    <text evidence="9">Monomer.</text>
</comment>
<dbReference type="EC" id="2.4.1.18" evidence="9"/>
<dbReference type="InterPro" id="IPR013783">
    <property type="entry name" value="Ig-like_fold"/>
</dbReference>
<evidence type="ECO:0000313" key="12">
    <source>
        <dbReference type="EMBL" id="QXQ14770.1"/>
    </source>
</evidence>
<evidence type="ECO:0000256" key="4">
    <source>
        <dbReference type="ARBA" id="ARBA00022600"/>
    </source>
</evidence>
<keyword evidence="13" id="KW-1185">Reference proteome</keyword>
<dbReference type="InterPro" id="IPR044143">
    <property type="entry name" value="GlgB_N_E_set_prok"/>
</dbReference>
<feature type="active site" description="Proton donor" evidence="9">
    <location>
        <position position="514"/>
    </location>
</feature>
<evidence type="ECO:0000259" key="11">
    <source>
        <dbReference type="SMART" id="SM00642"/>
    </source>
</evidence>
<accession>A0ABX8SA78</accession>
<dbReference type="Pfam" id="PF02806">
    <property type="entry name" value="Alpha-amylase_C"/>
    <property type="match status" value="1"/>
</dbReference>
<dbReference type="HAMAP" id="MF_00685">
    <property type="entry name" value="GlgB"/>
    <property type="match status" value="1"/>
</dbReference>
<dbReference type="PANTHER" id="PTHR43651">
    <property type="entry name" value="1,4-ALPHA-GLUCAN-BRANCHING ENZYME"/>
    <property type="match status" value="1"/>
</dbReference>
<dbReference type="PANTHER" id="PTHR43651:SF3">
    <property type="entry name" value="1,4-ALPHA-GLUCAN-BRANCHING ENZYME"/>
    <property type="match status" value="1"/>
</dbReference>
<dbReference type="NCBIfam" id="NF003811">
    <property type="entry name" value="PRK05402.1"/>
    <property type="match status" value="1"/>
</dbReference>
<dbReference type="InterPro" id="IPR014756">
    <property type="entry name" value="Ig_E-set"/>
</dbReference>
<dbReference type="Gene3D" id="2.60.40.10">
    <property type="entry name" value="Immunoglobulins"/>
    <property type="match status" value="2"/>
</dbReference>
<evidence type="ECO:0000256" key="9">
    <source>
        <dbReference type="HAMAP-Rule" id="MF_00685"/>
    </source>
</evidence>
<dbReference type="CDD" id="cd11322">
    <property type="entry name" value="AmyAc_Glg_BE"/>
    <property type="match status" value="1"/>
</dbReference>
<keyword evidence="5 9" id="KW-0328">Glycosyltransferase</keyword>
<keyword evidence="8 9" id="KW-0119">Carbohydrate metabolism</keyword>
<feature type="compositionally biased region" description="Basic residues" evidence="10">
    <location>
        <begin position="50"/>
        <end position="59"/>
    </location>
</feature>
<dbReference type="SUPFAM" id="SSF51011">
    <property type="entry name" value="Glycosyl hydrolase domain"/>
    <property type="match status" value="1"/>
</dbReference>
<feature type="active site" description="Nucleophile" evidence="9">
    <location>
        <position position="461"/>
    </location>
</feature>
<comment type="function">
    <text evidence="9">Catalyzes the formation of the alpha-1,6-glucosidic linkages in glycogen by scission of a 1,4-alpha-linked oligosaccharide from growing alpha-1,4-glucan chains and the subsequent attachment of the oligosaccharide to the alpha-1,6 position.</text>
</comment>